<gene>
    <name evidence="3" type="ORF">ACFQHR_08005</name>
</gene>
<feature type="domain" description="SGNH hydrolase-type esterase" evidence="2">
    <location>
        <begin position="35"/>
        <end position="202"/>
    </location>
</feature>
<name>A0ABW2DIA4_9BACT</name>
<dbReference type="RefSeq" id="WP_066619113.1">
    <property type="nucleotide sequence ID" value="NZ_JBHSYQ010000003.1"/>
</dbReference>
<keyword evidence="1" id="KW-0732">Signal</keyword>
<dbReference type="SUPFAM" id="SSF52266">
    <property type="entry name" value="SGNH hydrolase"/>
    <property type="match status" value="1"/>
</dbReference>
<comment type="caution">
    <text evidence="3">The sequence shown here is derived from an EMBL/GenBank/DDBJ whole genome shotgun (WGS) entry which is preliminary data.</text>
</comment>
<organism evidence="3 4">
    <name type="scientific">Rufibacter roseus</name>
    <dbReference type="NCBI Taxonomy" id="1567108"/>
    <lineage>
        <taxon>Bacteria</taxon>
        <taxon>Pseudomonadati</taxon>
        <taxon>Bacteroidota</taxon>
        <taxon>Cytophagia</taxon>
        <taxon>Cytophagales</taxon>
        <taxon>Hymenobacteraceae</taxon>
        <taxon>Rufibacter</taxon>
    </lineage>
</organism>
<dbReference type="InterPro" id="IPR036514">
    <property type="entry name" value="SGNH_hydro_sf"/>
</dbReference>
<dbReference type="EMBL" id="JBHSYQ010000003">
    <property type="protein sequence ID" value="MFC6997564.1"/>
    <property type="molecule type" value="Genomic_DNA"/>
</dbReference>
<dbReference type="Pfam" id="PF13472">
    <property type="entry name" value="Lipase_GDSL_2"/>
    <property type="match status" value="1"/>
</dbReference>
<feature type="signal peptide" evidence="1">
    <location>
        <begin position="1"/>
        <end position="27"/>
    </location>
</feature>
<keyword evidence="4" id="KW-1185">Reference proteome</keyword>
<feature type="chain" id="PRO_5046518249" evidence="1">
    <location>
        <begin position="28"/>
        <end position="223"/>
    </location>
</feature>
<protein>
    <submittedName>
        <fullName evidence="3">GDSL-type esterase/lipase family protein</fullName>
    </submittedName>
</protein>
<dbReference type="PANTHER" id="PTHR14209">
    <property type="entry name" value="ISOAMYL ACETATE-HYDROLYZING ESTERASE 1"/>
    <property type="match status" value="1"/>
</dbReference>
<proteinExistence type="predicted"/>
<dbReference type="Proteomes" id="UP001596405">
    <property type="component" value="Unassembled WGS sequence"/>
</dbReference>
<evidence type="ECO:0000313" key="4">
    <source>
        <dbReference type="Proteomes" id="UP001596405"/>
    </source>
</evidence>
<evidence type="ECO:0000256" key="1">
    <source>
        <dbReference type="SAM" id="SignalP"/>
    </source>
</evidence>
<sequence length="223" mass="25245">MKHPFKARLHSYFALLILLLVGLQTQAQDRIKIACVGNSITEGYGLKVTYPQALQQMLGDAYEVRNFGLGGRTLLKQGDHPYWNEDKYKEVLAWQPDIVIIKLGTNDTKPQNWKFKDEFVPNYVAFVNSFKALPSEPKVFLALPMPAFEIKWGINGDIVKNEVIPAVKEVAKQTKAKTIDLYTPFLGKANLTYDQIHPNEEGVVLLASEVFKGLPKKKVKKKK</sequence>
<dbReference type="PANTHER" id="PTHR14209:SF19">
    <property type="entry name" value="ISOAMYL ACETATE-HYDROLYZING ESTERASE 1 HOMOLOG"/>
    <property type="match status" value="1"/>
</dbReference>
<evidence type="ECO:0000259" key="2">
    <source>
        <dbReference type="Pfam" id="PF13472"/>
    </source>
</evidence>
<evidence type="ECO:0000313" key="3">
    <source>
        <dbReference type="EMBL" id="MFC6997564.1"/>
    </source>
</evidence>
<reference evidence="4" key="1">
    <citation type="journal article" date="2019" name="Int. J. Syst. Evol. Microbiol.">
        <title>The Global Catalogue of Microorganisms (GCM) 10K type strain sequencing project: providing services to taxonomists for standard genome sequencing and annotation.</title>
        <authorList>
            <consortium name="The Broad Institute Genomics Platform"/>
            <consortium name="The Broad Institute Genome Sequencing Center for Infectious Disease"/>
            <person name="Wu L."/>
            <person name="Ma J."/>
        </authorList>
    </citation>
    <scope>NUCLEOTIDE SEQUENCE [LARGE SCALE GENOMIC DNA]</scope>
    <source>
        <strain evidence="4">CGMCC 4.7393</strain>
    </source>
</reference>
<accession>A0ABW2DIA4</accession>
<dbReference type="InterPro" id="IPR045136">
    <property type="entry name" value="Iah1-like"/>
</dbReference>
<dbReference type="InterPro" id="IPR013830">
    <property type="entry name" value="SGNH_hydro"/>
</dbReference>
<dbReference type="Gene3D" id="3.40.50.1110">
    <property type="entry name" value="SGNH hydrolase"/>
    <property type="match status" value="1"/>
</dbReference>